<keyword evidence="1" id="KW-0496">Mitochondrion</keyword>
<geneLocation type="mitochondrion" evidence="1"/>
<dbReference type="AlphaFoldDB" id="A0A3G3MIG9"/>
<organism evidence="1">
    <name type="scientific">Synarthrophyton chejuense</name>
    <dbReference type="NCBI Taxonomy" id="2485825"/>
    <lineage>
        <taxon>Eukaryota</taxon>
        <taxon>Rhodophyta</taxon>
        <taxon>Florideophyceae</taxon>
        <taxon>Corallinophycidae</taxon>
        <taxon>Hapalidiales</taxon>
        <taxon>Hapalidiaceae</taxon>
        <taxon>Melobesioideae</taxon>
        <taxon>Synarthrophyton</taxon>
    </lineage>
</organism>
<dbReference type="RefSeq" id="YP_009541961.1">
    <property type="nucleotide sequence ID" value="NC_039979.1"/>
</dbReference>
<name>A0A3G3MIG9_9FLOR</name>
<dbReference type="GeneID" id="38463796"/>
<proteinExistence type="predicted"/>
<sequence>MNFSLNSRLHIYHKLISKYDFVDKKFLISNLFNSDLRILKIFSSDNSIELLIQKELSTFKKFNLLCNIKNSFFNNFLVTLRDSCIKTYLEFLLYTNFKYNVFKKSKNYLFFVIKNEFISFYRKVFSFTTKNTFLNLNLFINLSKLYFSDFIRLNYFFIPCPIYLNTDIAT</sequence>
<protein>
    <submittedName>
        <fullName evidence="1">Uncharacterized protein</fullName>
    </submittedName>
</protein>
<reference evidence="1" key="1">
    <citation type="journal article" date="2018" name="Genome Biol. Evol.">
        <title>Mitochondrial and Plastid Genomes from Coralline Red Algae Provide Insights into the Incongruent Evolutionary Histories of Organelles.</title>
        <authorList>
            <person name="Lee J."/>
            <person name="Song H.J."/>
            <person name="In Park S."/>
            <person name="Lee Y.M."/>
            <person name="Jeong S.Y."/>
            <person name="Oh Cho T."/>
            <person name="Kim J.H."/>
            <person name="Choi H.G."/>
            <person name="Choi C.G."/>
            <person name="Nelson W.A."/>
            <person name="Fredericq S."/>
            <person name="Bhattacharya D."/>
            <person name="Su Yoon H."/>
        </authorList>
    </citation>
    <scope>NUCLEOTIDE SEQUENCE</scope>
</reference>
<evidence type="ECO:0000313" key="1">
    <source>
        <dbReference type="EMBL" id="AYR06631.1"/>
    </source>
</evidence>
<dbReference type="EMBL" id="MH281623">
    <property type="protein sequence ID" value="AYR06631.1"/>
    <property type="molecule type" value="Genomic_DNA"/>
</dbReference>
<accession>A0A3G3MIG9</accession>